<sequence>MIFYYLLRSIPTVLFDLCN</sequence>
<reference evidence="1" key="2">
    <citation type="journal article" date="2015" name="Fish Shellfish Immunol.">
        <title>Early steps in the European eel (Anguilla anguilla)-Vibrio vulnificus interaction in the gills: Role of the RtxA13 toxin.</title>
        <authorList>
            <person name="Callol A."/>
            <person name="Pajuelo D."/>
            <person name="Ebbesson L."/>
            <person name="Teles M."/>
            <person name="MacKenzie S."/>
            <person name="Amaro C."/>
        </authorList>
    </citation>
    <scope>NUCLEOTIDE SEQUENCE</scope>
</reference>
<name>A0A0E9WDA4_ANGAN</name>
<accession>A0A0E9WDA4</accession>
<protein>
    <submittedName>
        <fullName evidence="1">Uncharacterized protein</fullName>
    </submittedName>
</protein>
<reference evidence="1" key="1">
    <citation type="submission" date="2014-11" db="EMBL/GenBank/DDBJ databases">
        <authorList>
            <person name="Amaro Gonzalez C."/>
        </authorList>
    </citation>
    <scope>NUCLEOTIDE SEQUENCE</scope>
</reference>
<organism evidence="1">
    <name type="scientific">Anguilla anguilla</name>
    <name type="common">European freshwater eel</name>
    <name type="synonym">Muraena anguilla</name>
    <dbReference type="NCBI Taxonomy" id="7936"/>
    <lineage>
        <taxon>Eukaryota</taxon>
        <taxon>Metazoa</taxon>
        <taxon>Chordata</taxon>
        <taxon>Craniata</taxon>
        <taxon>Vertebrata</taxon>
        <taxon>Euteleostomi</taxon>
        <taxon>Actinopterygii</taxon>
        <taxon>Neopterygii</taxon>
        <taxon>Teleostei</taxon>
        <taxon>Anguilliformes</taxon>
        <taxon>Anguillidae</taxon>
        <taxon>Anguilla</taxon>
    </lineage>
</organism>
<dbReference type="AlphaFoldDB" id="A0A0E9WDA4"/>
<proteinExistence type="predicted"/>
<evidence type="ECO:0000313" key="1">
    <source>
        <dbReference type="EMBL" id="JAH87560.1"/>
    </source>
</evidence>
<dbReference type="EMBL" id="GBXM01021017">
    <property type="protein sequence ID" value="JAH87560.1"/>
    <property type="molecule type" value="Transcribed_RNA"/>
</dbReference>